<dbReference type="InterPro" id="IPR012902">
    <property type="entry name" value="N_methyl_site"/>
</dbReference>
<reference evidence="2 3" key="1">
    <citation type="submission" date="2019-08" db="EMBL/GenBank/DDBJ databases">
        <title>Deep-cultivation of Planctomycetes and their phenomic and genomic characterization uncovers novel biology.</title>
        <authorList>
            <person name="Wiegand S."/>
            <person name="Jogler M."/>
            <person name="Boedeker C."/>
            <person name="Pinto D."/>
            <person name="Vollmers J."/>
            <person name="Rivas-Marin E."/>
            <person name="Kohn T."/>
            <person name="Peeters S.H."/>
            <person name="Heuer A."/>
            <person name="Rast P."/>
            <person name="Oberbeckmann S."/>
            <person name="Bunk B."/>
            <person name="Jeske O."/>
            <person name="Meyerdierks A."/>
            <person name="Storesund J.E."/>
            <person name="Kallscheuer N."/>
            <person name="Luecker S."/>
            <person name="Lage O.M."/>
            <person name="Pohl T."/>
            <person name="Merkel B.J."/>
            <person name="Hornburger P."/>
            <person name="Mueller R.-W."/>
            <person name="Bruemmer F."/>
            <person name="Labrenz M."/>
            <person name="Spormann A.M."/>
            <person name="Op den Camp H."/>
            <person name="Overmann J."/>
            <person name="Amann R."/>
            <person name="Jetten M.S.M."/>
            <person name="Mascher T."/>
            <person name="Medema M.H."/>
            <person name="Devos D.P."/>
            <person name="Kaster A.-K."/>
            <person name="Ovreas L."/>
            <person name="Rohde M."/>
            <person name="Galperin M.Y."/>
            <person name="Jogler C."/>
        </authorList>
    </citation>
    <scope>NUCLEOTIDE SEQUENCE [LARGE SCALE GENOMIC DNA]</scope>
    <source>
        <strain evidence="2 3">UC8</strain>
    </source>
</reference>
<dbReference type="Proteomes" id="UP000325286">
    <property type="component" value="Chromosome"/>
</dbReference>
<evidence type="ECO:0000313" key="2">
    <source>
        <dbReference type="EMBL" id="QEG42399.1"/>
    </source>
</evidence>
<dbReference type="PANTHER" id="PTHR30093:SF2">
    <property type="entry name" value="TYPE II SECRETION SYSTEM PROTEIN H"/>
    <property type="match status" value="1"/>
</dbReference>
<evidence type="ECO:0000259" key="1">
    <source>
        <dbReference type="Pfam" id="PF07596"/>
    </source>
</evidence>
<accession>A0A5B9QWW7</accession>
<dbReference type="NCBIfam" id="TIGR04294">
    <property type="entry name" value="pre_pil_HX9DG"/>
    <property type="match status" value="1"/>
</dbReference>
<dbReference type="NCBIfam" id="TIGR02532">
    <property type="entry name" value="IV_pilin_GFxxxE"/>
    <property type="match status" value="1"/>
</dbReference>
<dbReference type="RefSeq" id="WP_068131717.1">
    <property type="nucleotide sequence ID" value="NZ_CP042914.1"/>
</dbReference>
<dbReference type="Pfam" id="PF07596">
    <property type="entry name" value="SBP_bac_10"/>
    <property type="match status" value="1"/>
</dbReference>
<dbReference type="InterPro" id="IPR027558">
    <property type="entry name" value="Pre_pil_HX9DG_C"/>
</dbReference>
<keyword evidence="3" id="KW-1185">Reference proteome</keyword>
<proteinExistence type="predicted"/>
<name>A0A5B9QWW7_9BACT</name>
<organism evidence="2 3">
    <name type="scientific">Roseimaritima ulvae</name>
    <dbReference type="NCBI Taxonomy" id="980254"/>
    <lineage>
        <taxon>Bacteria</taxon>
        <taxon>Pseudomonadati</taxon>
        <taxon>Planctomycetota</taxon>
        <taxon>Planctomycetia</taxon>
        <taxon>Pirellulales</taxon>
        <taxon>Pirellulaceae</taxon>
        <taxon>Roseimaritima</taxon>
    </lineage>
</organism>
<evidence type="ECO:0000313" key="3">
    <source>
        <dbReference type="Proteomes" id="UP000325286"/>
    </source>
</evidence>
<gene>
    <name evidence="2" type="ORF">UC8_44340</name>
</gene>
<sequence length="318" mass="34997">MTRRPRFRAFTLVELLVVIAIIGVLVALLLPAVQAVREAARRIQCQNHLKQIGLAFHNYASSYRSFPGYGGEPRPELVYFSDNTANGRLTGANWIVQSMMFMEQEELASRLIEMQNQPSGALTAERLELIQTPLEAFYCPSRREAKAYPLLDQYQSVYGPTGARTDYAISGGSGHVPSDGSSLSERTVVVDKPGVWRMGRRSRAADFTDGLSHTYLVGEKAMDPLEYTSGHCQGDQLPVAGSPRDNDTPSTYLRYAVRAPQRDRRNDCLVCHDFGSAHSAGWNVLMADGSVRMVNFTLDLPVHQANASISGGEVASNP</sequence>
<dbReference type="Gene3D" id="3.30.700.10">
    <property type="entry name" value="Glycoprotein, Type 4 Pilin"/>
    <property type="match status" value="1"/>
</dbReference>
<dbReference type="PANTHER" id="PTHR30093">
    <property type="entry name" value="GENERAL SECRETION PATHWAY PROTEIN G"/>
    <property type="match status" value="1"/>
</dbReference>
<protein>
    <recommendedName>
        <fullName evidence="1">DUF1559 domain-containing protein</fullName>
    </recommendedName>
</protein>
<dbReference type="OrthoDB" id="255848at2"/>
<dbReference type="KEGG" id="rul:UC8_44340"/>
<dbReference type="EMBL" id="CP042914">
    <property type="protein sequence ID" value="QEG42399.1"/>
    <property type="molecule type" value="Genomic_DNA"/>
</dbReference>
<dbReference type="AlphaFoldDB" id="A0A5B9QWW7"/>
<dbReference type="SUPFAM" id="SSF54523">
    <property type="entry name" value="Pili subunits"/>
    <property type="match status" value="1"/>
</dbReference>
<dbReference type="Pfam" id="PF07963">
    <property type="entry name" value="N_methyl"/>
    <property type="match status" value="1"/>
</dbReference>
<dbReference type="InterPro" id="IPR045584">
    <property type="entry name" value="Pilin-like"/>
</dbReference>
<dbReference type="InterPro" id="IPR011453">
    <property type="entry name" value="DUF1559"/>
</dbReference>
<feature type="domain" description="DUF1559" evidence="1">
    <location>
        <begin position="34"/>
        <end position="299"/>
    </location>
</feature>